<dbReference type="PANTHER" id="PTHR12203">
    <property type="entry name" value="KDEL LYS-ASP-GLU-LEU CONTAINING - RELATED"/>
    <property type="match status" value="1"/>
</dbReference>
<keyword evidence="3" id="KW-0472">Membrane</keyword>
<evidence type="ECO:0000256" key="1">
    <source>
        <dbReference type="ARBA" id="ARBA00010118"/>
    </source>
</evidence>
<proteinExistence type="inferred from homology"/>
<dbReference type="EMBL" id="KQ087201">
    <property type="protein sequence ID" value="KLT42827.1"/>
    <property type="molecule type" value="Genomic_DNA"/>
</dbReference>
<reference evidence="5 6" key="1">
    <citation type="submission" date="2015-03" db="EMBL/GenBank/DDBJ databases">
        <title>Genomics and transcriptomics of the oil-accumulating basidiomycete yeast T. oleaginosus allow insights into substrate utilization and the diverse evolutionary trajectories of mating systems in fungi.</title>
        <authorList>
            <consortium name="DOE Joint Genome Institute"/>
            <person name="Kourist R."/>
            <person name="Kracht O."/>
            <person name="Bracharz F."/>
            <person name="Lipzen A."/>
            <person name="Nolan M."/>
            <person name="Ohm R."/>
            <person name="Grigoriev I."/>
            <person name="Sun S."/>
            <person name="Heitman J."/>
            <person name="Bruck T."/>
            <person name="Nowrousian M."/>
        </authorList>
    </citation>
    <scope>NUCLEOTIDE SEQUENCE [LARGE SCALE GENOMIC DNA]</scope>
    <source>
        <strain evidence="5 6">IBC0246</strain>
    </source>
</reference>
<organism evidence="5 6">
    <name type="scientific">Cutaneotrichosporon oleaginosum</name>
    <dbReference type="NCBI Taxonomy" id="879819"/>
    <lineage>
        <taxon>Eukaryota</taxon>
        <taxon>Fungi</taxon>
        <taxon>Dikarya</taxon>
        <taxon>Basidiomycota</taxon>
        <taxon>Agaricomycotina</taxon>
        <taxon>Tremellomycetes</taxon>
        <taxon>Trichosporonales</taxon>
        <taxon>Trichosporonaceae</taxon>
        <taxon>Cutaneotrichosporon</taxon>
    </lineage>
</organism>
<keyword evidence="2" id="KW-0808">Transferase</keyword>
<keyword evidence="3" id="KW-1133">Transmembrane helix</keyword>
<protein>
    <submittedName>
        <fullName evidence="5">Capsular associated protein</fullName>
    </submittedName>
</protein>
<sequence length="646" mass="74125">MVRAVVRDLSPRGRIAAVAGAFFTFLFLLNFIFPSSNLASPHRWTTASSSVLRSKFLRAKARAPRPPIHHPIPKLMADARDAFDNKVKRQSKTLSEAVREYRRRYKRDPPAGFDRWFEFAKEHKAVMIDEYDQLFSDLEPFWQLTGKDLRQRCIDVGYLPSVDLVRVQNGTARTIDVNNGFQNSEADARAKGFRVMLEKFQKHLPDMDFPINGKAEGRILVPWEERLYQNLTKDASKGIKHVLGGEFVADWRGDGNVWESYRRTCAPTSQARRLFGSLRAQLKEGQVPISRLANAGITTDSVDEDFEFASDVDDKFDFCDHPWAHYNQGHFFSDWRTIHALYPMFSPAKGVGYSDILIPSHYYFSSTKRYTYGWDPVNMIIKDVDDMEIPWEEKVDDIFWRGATTGGGSNPPGFLAQYQRHRFIKMTSDHSRVNRTIVFADPPGTDNFISAQVAVGDLNDEMMDVAFTKAVGCTQYPNGGCDAMRKDHRFADAVPLGENWRHKYLIDLDGMGYSARLFALLKSESAVLKSTVYSEFMSDWIQPWLHYIPVSQMYNEIYNIYAYFSGPSVSMLNAANTTRDQFQSSGLHTRKLDGDAELRKIAKAGREWMFSVGRKIDMEIYVYRLCLEWARLNSDDRDDTSYKGFL</sequence>
<evidence type="ECO:0000313" key="6">
    <source>
        <dbReference type="Proteomes" id="UP000053611"/>
    </source>
</evidence>
<dbReference type="Proteomes" id="UP000053611">
    <property type="component" value="Unassembled WGS sequence"/>
</dbReference>
<feature type="transmembrane region" description="Helical" evidence="3">
    <location>
        <begin position="12"/>
        <end position="33"/>
    </location>
</feature>
<dbReference type="InterPro" id="IPR051091">
    <property type="entry name" value="O-Glucosyltr/Glycosyltrsf_90"/>
</dbReference>
<name>A0A0J0XP39_9TREE</name>
<dbReference type="GeneID" id="28983607"/>
<dbReference type="Pfam" id="PF05686">
    <property type="entry name" value="Glyco_transf_90"/>
    <property type="match status" value="1"/>
</dbReference>
<dbReference type="OrthoDB" id="202415at2759"/>
<dbReference type="STRING" id="879819.A0A0J0XP39"/>
<feature type="domain" description="Glycosyl transferase CAP10" evidence="4">
    <location>
        <begin position="304"/>
        <end position="608"/>
    </location>
</feature>
<dbReference type="InterPro" id="IPR006598">
    <property type="entry name" value="CAP10"/>
</dbReference>
<dbReference type="PANTHER" id="PTHR12203:SF35">
    <property type="entry name" value="PROTEIN O-GLUCOSYLTRANSFERASE 1"/>
    <property type="match status" value="1"/>
</dbReference>
<dbReference type="GO" id="GO:0016740">
    <property type="term" value="F:transferase activity"/>
    <property type="evidence" value="ECO:0007669"/>
    <property type="project" value="UniProtKB-KW"/>
</dbReference>
<keyword evidence="6" id="KW-1185">Reference proteome</keyword>
<evidence type="ECO:0000256" key="3">
    <source>
        <dbReference type="SAM" id="Phobius"/>
    </source>
</evidence>
<evidence type="ECO:0000259" key="4">
    <source>
        <dbReference type="SMART" id="SM00672"/>
    </source>
</evidence>
<dbReference type="AlphaFoldDB" id="A0A0J0XP39"/>
<comment type="similarity">
    <text evidence="1">Belongs to the glycosyltransferase 90 family.</text>
</comment>
<dbReference type="SMART" id="SM00672">
    <property type="entry name" value="CAP10"/>
    <property type="match status" value="1"/>
</dbReference>
<accession>A0A0J0XP39</accession>
<keyword evidence="3" id="KW-0812">Transmembrane</keyword>
<evidence type="ECO:0000313" key="5">
    <source>
        <dbReference type="EMBL" id="KLT42827.1"/>
    </source>
</evidence>
<gene>
    <name evidence="5" type="ORF">CC85DRAFT_285176</name>
</gene>
<dbReference type="RefSeq" id="XP_018279318.1">
    <property type="nucleotide sequence ID" value="XM_018423004.1"/>
</dbReference>
<evidence type="ECO:0000256" key="2">
    <source>
        <dbReference type="ARBA" id="ARBA00022679"/>
    </source>
</evidence>